<evidence type="ECO:0000313" key="6">
    <source>
        <dbReference type="Proteomes" id="UP001465426"/>
    </source>
</evidence>
<dbReference type="SUPFAM" id="SSF46955">
    <property type="entry name" value="Putative DNA-binding domain"/>
    <property type="match status" value="1"/>
</dbReference>
<dbReference type="InterPro" id="IPR009061">
    <property type="entry name" value="DNA-bd_dom_put_sf"/>
</dbReference>
<dbReference type="Gene3D" id="1.10.1660.10">
    <property type="match status" value="1"/>
</dbReference>
<dbReference type="PANTHER" id="PTHR30204:SF94">
    <property type="entry name" value="HEAVY METAL-DEPENDENT TRANSCRIPTIONAL REGULATOR HI_0293-RELATED"/>
    <property type="match status" value="1"/>
</dbReference>
<evidence type="ECO:0000256" key="2">
    <source>
        <dbReference type="ARBA" id="ARBA00023125"/>
    </source>
</evidence>
<keyword evidence="2" id="KW-0238">DNA-binding</keyword>
<dbReference type="Proteomes" id="UP001465426">
    <property type="component" value="Unassembled WGS sequence"/>
</dbReference>
<evidence type="ECO:0000313" key="5">
    <source>
        <dbReference type="EMBL" id="MEQ2466889.1"/>
    </source>
</evidence>
<name>A0ABV1F0J5_9BACI</name>
<organism evidence="5 6">
    <name type="scientific">Niallia hominis</name>
    <dbReference type="NCBI Taxonomy" id="3133173"/>
    <lineage>
        <taxon>Bacteria</taxon>
        <taxon>Bacillati</taxon>
        <taxon>Bacillota</taxon>
        <taxon>Bacilli</taxon>
        <taxon>Bacillales</taxon>
        <taxon>Bacillaceae</taxon>
        <taxon>Niallia</taxon>
    </lineage>
</organism>
<keyword evidence="3" id="KW-0804">Transcription</keyword>
<accession>A0ABV1F0J5</accession>
<dbReference type="RefSeq" id="WP_349205008.1">
    <property type="nucleotide sequence ID" value="NZ_JBBMFN010000037.1"/>
</dbReference>
<feature type="domain" description="HTH merR-type" evidence="4">
    <location>
        <begin position="43"/>
        <end position="111"/>
    </location>
</feature>
<keyword evidence="1" id="KW-0805">Transcription regulation</keyword>
<evidence type="ECO:0000256" key="3">
    <source>
        <dbReference type="ARBA" id="ARBA00023163"/>
    </source>
</evidence>
<dbReference type="InterPro" id="IPR000551">
    <property type="entry name" value="MerR-type_HTH_dom"/>
</dbReference>
<dbReference type="Pfam" id="PF13411">
    <property type="entry name" value="MerR_1"/>
    <property type="match status" value="1"/>
</dbReference>
<dbReference type="SMART" id="SM00422">
    <property type="entry name" value="HTH_MERR"/>
    <property type="match status" value="1"/>
</dbReference>
<comment type="caution">
    <text evidence="5">The sequence shown here is derived from an EMBL/GenBank/DDBJ whole genome shotgun (WGS) entry which is preliminary data.</text>
</comment>
<reference evidence="5 6" key="1">
    <citation type="submission" date="2024-03" db="EMBL/GenBank/DDBJ databases">
        <title>Human intestinal bacterial collection.</title>
        <authorList>
            <person name="Pauvert C."/>
            <person name="Hitch T.C.A."/>
            <person name="Clavel T."/>
        </authorList>
    </citation>
    <scope>NUCLEOTIDE SEQUENCE [LARGE SCALE GENOMIC DNA]</scope>
    <source>
        <strain evidence="5 6">CLA-SR-H024</strain>
    </source>
</reference>
<protein>
    <submittedName>
        <fullName evidence="5">MerR family transcriptional regulator</fullName>
    </submittedName>
</protein>
<proteinExistence type="predicted"/>
<evidence type="ECO:0000259" key="4">
    <source>
        <dbReference type="SMART" id="SM00422"/>
    </source>
</evidence>
<dbReference type="CDD" id="cd00592">
    <property type="entry name" value="HTH_MerR-like"/>
    <property type="match status" value="1"/>
</dbReference>
<keyword evidence="6" id="KW-1185">Reference proteome</keyword>
<gene>
    <name evidence="5" type="ORF">WMO63_14610</name>
</gene>
<sequence length="333" mass="39034">MNELLQGILGKSLNSRETRNISKIFIDYPLGCRIKLILRGDSMLINEASKLSNLTKKAIEYYIEQKLICPKILDNGYRDFNENDLNCLRKIYVLRKLGLSTLEIKLVLADKTNNTLQKISVQKEIAIQRDQEKKSLLEQLSFDKDYSDISKELRTLEQHATVTEKILEAFPDYYGRFICMHFARFLNEPITTSVQQSAYEEIISFLDNVPTLPLTKDLKLFLLESTKDVKTDNIHELLERTKQSFENPTIFLTENKEAIERYLEYKKSEQYKNSPIYKIHHIFKEFNKASGYYEVFIPAMKKLSNSYAAYCKQMELANETLLLHYPEYNQLNN</sequence>
<dbReference type="EMBL" id="JBBMFN010000037">
    <property type="protein sequence ID" value="MEQ2466889.1"/>
    <property type="molecule type" value="Genomic_DNA"/>
</dbReference>
<evidence type="ECO:0000256" key="1">
    <source>
        <dbReference type="ARBA" id="ARBA00023015"/>
    </source>
</evidence>
<dbReference type="InterPro" id="IPR047057">
    <property type="entry name" value="MerR_fam"/>
</dbReference>
<dbReference type="PANTHER" id="PTHR30204">
    <property type="entry name" value="REDOX-CYCLING DRUG-SENSING TRANSCRIPTIONAL ACTIVATOR SOXR"/>
    <property type="match status" value="1"/>
</dbReference>